<evidence type="ECO:0000313" key="9">
    <source>
        <dbReference type="EMBL" id="BAX37183.1"/>
    </source>
</evidence>
<evidence type="ECO:0000256" key="2">
    <source>
        <dbReference type="ARBA" id="ARBA00007166"/>
    </source>
</evidence>
<comment type="pathway">
    <text evidence="1">Secondary metabolite biosynthesis; flavonoid biosynthesis.</text>
</comment>
<dbReference type="SUPFAM" id="SSF54626">
    <property type="entry name" value="Chalcone isomerase"/>
    <property type="match status" value="1"/>
</dbReference>
<comment type="function">
    <text evidence="5">Catalyzes the intramolecular cyclization of bicyclic chalcones into tricyclic (S)-flavanones. Responsible for the isomerization of 4,2',4',6'-tetrahydroxychalcone (also termed chalcone) into naringenin.</text>
</comment>
<dbReference type="UniPathway" id="UPA00154"/>
<proteinExistence type="evidence at transcript level"/>
<evidence type="ECO:0000256" key="6">
    <source>
        <dbReference type="ARBA" id="ARBA00034056"/>
    </source>
</evidence>
<dbReference type="Pfam" id="PF02431">
    <property type="entry name" value="Chalcone"/>
    <property type="match status" value="1"/>
</dbReference>
<feature type="domain" description="Chalcone isomerase" evidence="8">
    <location>
        <begin position="5"/>
        <end position="208"/>
    </location>
</feature>
<evidence type="ECO:0000256" key="5">
    <source>
        <dbReference type="ARBA" id="ARBA00025429"/>
    </source>
</evidence>
<sequence>MSLQVETCVFPETVKPPGSDKTFFLGGAGVRGLQIEEKFIKFTVIGVYLEENNAVTSLAVKWKGKTAQELTESVEFFRDIVTGPFEKFTRVTMLLPLTGQQYSEKVVENCIAHWKAIGTFDKESSEATEKFLEVFKNEVFPPGASILFTQSPSGLLTISFSKDGSIPEKGNAVIENKQLSEAVLESIIGKQGVSPEAKQSLASRLSELFLN</sequence>
<comment type="similarity">
    <text evidence="2 7">Belongs to the chalcone isomerase family.</text>
</comment>
<accession>A0A1W7HIW7</accession>
<dbReference type="PANTHER" id="PTHR28039">
    <property type="entry name" value="CHALCONE--FLAVONONE ISOMERASE 1-RELATED"/>
    <property type="match status" value="1"/>
</dbReference>
<evidence type="ECO:0000256" key="1">
    <source>
        <dbReference type="ARBA" id="ARBA00004966"/>
    </source>
</evidence>
<dbReference type="InterPro" id="IPR016089">
    <property type="entry name" value="Chalcone_isomerase_bundle_sf"/>
</dbReference>
<evidence type="ECO:0000259" key="8">
    <source>
        <dbReference type="Pfam" id="PF02431"/>
    </source>
</evidence>
<comment type="catalytic activity">
    <reaction evidence="6">
        <text>a chalcone = a flavanone.</text>
        <dbReference type="EC" id="5.5.1.6"/>
    </reaction>
</comment>
<dbReference type="GO" id="GO:0009813">
    <property type="term" value="P:flavonoid biosynthetic process"/>
    <property type="evidence" value="ECO:0007669"/>
    <property type="project" value="UniProtKB-UniPathway"/>
</dbReference>
<name>A0A1W7HIW7_9LAMI</name>
<dbReference type="InterPro" id="IPR016088">
    <property type="entry name" value="Chalcone_isomerase_3-sand"/>
</dbReference>
<evidence type="ECO:0000256" key="7">
    <source>
        <dbReference type="RuleBase" id="RU361158"/>
    </source>
</evidence>
<dbReference type="PANTHER" id="PTHR28039:SF8">
    <property type="entry name" value="CHALCONE--FLAVANONE ISOMERASE 1-RELATED"/>
    <property type="match status" value="1"/>
</dbReference>
<protein>
    <recommendedName>
        <fullName evidence="7">Chalcone-flavonone isomerase family protein</fullName>
    </recommendedName>
</protein>
<keyword evidence="3 9" id="KW-0413">Isomerase</keyword>
<dbReference type="Gene3D" id="3.50.70.10">
    <property type="match status" value="1"/>
</dbReference>
<dbReference type="Gene3D" id="1.10.890.20">
    <property type="match status" value="1"/>
</dbReference>
<dbReference type="GO" id="GO:0045430">
    <property type="term" value="F:chalcone isomerase activity"/>
    <property type="evidence" value="ECO:0007669"/>
    <property type="project" value="UniProtKB-EC"/>
</dbReference>
<evidence type="ECO:0000256" key="3">
    <source>
        <dbReference type="ARBA" id="ARBA00023235"/>
    </source>
</evidence>
<gene>
    <name evidence="9" type="primary">ThCHI1_2</name>
</gene>
<dbReference type="InterPro" id="IPR036298">
    <property type="entry name" value="Chalcone_isomerase_sf"/>
</dbReference>
<organism evidence="9">
    <name type="scientific">Torenia hybrid cultivar</name>
    <dbReference type="NCBI Taxonomy" id="75807"/>
    <lineage>
        <taxon>Eukaryota</taxon>
        <taxon>Viridiplantae</taxon>
        <taxon>Streptophyta</taxon>
        <taxon>Embryophyta</taxon>
        <taxon>Tracheophyta</taxon>
        <taxon>Spermatophyta</taxon>
        <taxon>Magnoliopsida</taxon>
        <taxon>eudicotyledons</taxon>
        <taxon>Gunneridae</taxon>
        <taxon>Pentapetalae</taxon>
        <taxon>asterids</taxon>
        <taxon>lamiids</taxon>
        <taxon>Lamiales</taxon>
        <taxon>Linderniaceae</taxon>
        <taxon>Torenia</taxon>
    </lineage>
</organism>
<dbReference type="InterPro" id="IPR016087">
    <property type="entry name" value="Chalcone_isomerase"/>
</dbReference>
<dbReference type="EMBL" id="LC194909">
    <property type="protein sequence ID" value="BAX37183.1"/>
    <property type="molecule type" value="mRNA"/>
</dbReference>
<dbReference type="AlphaFoldDB" id="A0A1W7HIW7"/>
<keyword evidence="4" id="KW-0284">Flavonoid biosynthesis</keyword>
<reference evidence="9" key="1">
    <citation type="submission" date="2016-11" db="EMBL/GenBank/DDBJ databases">
        <title>Protein-protein interactions of enzymes of flavonoid biosynthesis in snapdragon and torenia: an implication for flavone synthase II-mediated anthocyanin metabolons in lamiales flowers.</title>
        <authorList>
            <person name="Fujino N."/>
            <person name="Tenma N."/>
            <person name="Waki T."/>
            <person name="Komatsuzaki Y."/>
            <person name="Sugiyama K."/>
            <person name="Yamazaki T."/>
            <person name="Yoshida S."/>
            <person name="Ito K."/>
            <person name="Hatayama M."/>
            <person name="Yamashita S."/>
            <person name="Tanaka Y."/>
            <person name="Motohashi R."/>
            <person name="Denessiouk K."/>
            <person name="Takahashi S."/>
            <person name="Nakayama T."/>
        </authorList>
    </citation>
    <scope>NUCLEOTIDE SEQUENCE</scope>
</reference>
<evidence type="ECO:0000256" key="4">
    <source>
        <dbReference type="ARBA" id="ARBA00023241"/>
    </source>
</evidence>
<dbReference type="InterPro" id="IPR044164">
    <property type="entry name" value="CFI"/>
</dbReference>